<dbReference type="Pfam" id="PF09380">
    <property type="entry name" value="FERM_C"/>
    <property type="match status" value="1"/>
</dbReference>
<evidence type="ECO:0000313" key="3">
    <source>
        <dbReference type="EMBL" id="KAF7255783.1"/>
    </source>
</evidence>
<dbReference type="InterPro" id="IPR014352">
    <property type="entry name" value="FERM/acyl-CoA-bd_prot_sf"/>
</dbReference>
<feature type="region of interest" description="Disordered" evidence="1">
    <location>
        <begin position="371"/>
        <end position="441"/>
    </location>
</feature>
<dbReference type="Pfam" id="PF09379">
    <property type="entry name" value="FERM_N"/>
    <property type="match status" value="1"/>
</dbReference>
<proteinExistence type="predicted"/>
<dbReference type="SMART" id="SM00295">
    <property type="entry name" value="B41"/>
    <property type="match status" value="1"/>
</dbReference>
<accession>A0A8S9YRW1</accession>
<dbReference type="EMBL" id="JTDE01003672">
    <property type="protein sequence ID" value="KAF7255783.1"/>
    <property type="molecule type" value="Genomic_DNA"/>
</dbReference>
<dbReference type="InterPro" id="IPR018980">
    <property type="entry name" value="FERM_PH-like_C"/>
</dbReference>
<dbReference type="Gene3D" id="3.10.20.90">
    <property type="entry name" value="Phosphatidylinositol 3-kinase Catalytic Subunit, Chain A, domain 1"/>
    <property type="match status" value="1"/>
</dbReference>
<dbReference type="InterPro" id="IPR019748">
    <property type="entry name" value="FERM_central"/>
</dbReference>
<dbReference type="InterPro" id="IPR000299">
    <property type="entry name" value="FERM_domain"/>
</dbReference>
<dbReference type="GO" id="GO:0031032">
    <property type="term" value="P:actomyosin structure organization"/>
    <property type="evidence" value="ECO:0007669"/>
    <property type="project" value="TreeGrafter"/>
</dbReference>
<comment type="caution">
    <text evidence="3">The sequence shown here is derived from an EMBL/GenBank/DDBJ whole genome shotgun (WGS) entry which is preliminary data.</text>
</comment>
<dbReference type="PANTHER" id="PTHR23280:SF25">
    <property type="entry name" value="MOESIN_EZRIN_RADIXIN HOMOLOG 1"/>
    <property type="match status" value="1"/>
</dbReference>
<evidence type="ECO:0000313" key="4">
    <source>
        <dbReference type="Proteomes" id="UP000822476"/>
    </source>
</evidence>
<protein>
    <recommendedName>
        <fullName evidence="2">FERM domain-containing protein</fullName>
    </recommendedName>
</protein>
<dbReference type="InterPro" id="IPR019749">
    <property type="entry name" value="Band_41_domain"/>
</dbReference>
<dbReference type="SMART" id="SM01196">
    <property type="entry name" value="FERM_C"/>
    <property type="match status" value="1"/>
</dbReference>
<dbReference type="CDD" id="cd14473">
    <property type="entry name" value="FERM_B-lobe"/>
    <property type="match status" value="1"/>
</dbReference>
<dbReference type="InterPro" id="IPR035963">
    <property type="entry name" value="FERM_2"/>
</dbReference>
<evidence type="ECO:0000256" key="1">
    <source>
        <dbReference type="SAM" id="MobiDB-lite"/>
    </source>
</evidence>
<reference evidence="3" key="1">
    <citation type="submission" date="2019-07" db="EMBL/GenBank/DDBJ databases">
        <title>Annotation for the trematode Paragonimus miyazaki's.</title>
        <authorList>
            <person name="Choi Y.-J."/>
        </authorList>
    </citation>
    <scope>NUCLEOTIDE SEQUENCE</scope>
    <source>
        <strain evidence="3">Japan</strain>
    </source>
</reference>
<dbReference type="Pfam" id="PF00373">
    <property type="entry name" value="FERM_M"/>
    <property type="match status" value="1"/>
</dbReference>
<dbReference type="AlphaFoldDB" id="A0A8S9YRW1"/>
<dbReference type="InterPro" id="IPR011993">
    <property type="entry name" value="PH-like_dom_sf"/>
</dbReference>
<name>A0A8S9YRW1_9TREM</name>
<gene>
    <name evidence="3" type="ORF">EG68_07707</name>
</gene>
<feature type="region of interest" description="Disordered" evidence="1">
    <location>
        <begin position="466"/>
        <end position="499"/>
    </location>
</feature>
<dbReference type="CDD" id="cd13186">
    <property type="entry name" value="FERM_C_NBL4_NBL5"/>
    <property type="match status" value="1"/>
</dbReference>
<dbReference type="InterPro" id="IPR029071">
    <property type="entry name" value="Ubiquitin-like_domsf"/>
</dbReference>
<dbReference type="FunFam" id="2.30.29.30:FF:000002">
    <property type="entry name" value="Band 4.1-like protein 5 isoform 1"/>
    <property type="match status" value="1"/>
</dbReference>
<dbReference type="SUPFAM" id="SSF47031">
    <property type="entry name" value="Second domain of FERM"/>
    <property type="match status" value="1"/>
</dbReference>
<dbReference type="PROSITE" id="PS50057">
    <property type="entry name" value="FERM_3"/>
    <property type="match status" value="1"/>
</dbReference>
<dbReference type="Gene3D" id="2.30.29.30">
    <property type="entry name" value="Pleckstrin-homology domain (PH domain)/Phosphotyrosine-binding domain (PTB)"/>
    <property type="match status" value="1"/>
</dbReference>
<dbReference type="PANTHER" id="PTHR23280">
    <property type="entry name" value="4.1 G PROTEIN"/>
    <property type="match status" value="1"/>
</dbReference>
<feature type="domain" description="FERM" evidence="2">
    <location>
        <begin position="41"/>
        <end position="330"/>
    </location>
</feature>
<dbReference type="GO" id="GO:0005856">
    <property type="term" value="C:cytoskeleton"/>
    <property type="evidence" value="ECO:0007669"/>
    <property type="project" value="TreeGrafter"/>
</dbReference>
<dbReference type="SUPFAM" id="SSF54236">
    <property type="entry name" value="Ubiquitin-like"/>
    <property type="match status" value="1"/>
</dbReference>
<organism evidence="3 4">
    <name type="scientific">Paragonimus skrjabini miyazakii</name>
    <dbReference type="NCBI Taxonomy" id="59628"/>
    <lineage>
        <taxon>Eukaryota</taxon>
        <taxon>Metazoa</taxon>
        <taxon>Spiralia</taxon>
        <taxon>Lophotrochozoa</taxon>
        <taxon>Platyhelminthes</taxon>
        <taxon>Trematoda</taxon>
        <taxon>Digenea</taxon>
        <taxon>Plagiorchiida</taxon>
        <taxon>Troglotremata</taxon>
        <taxon>Troglotrematidae</taxon>
        <taxon>Paragonimus</taxon>
    </lineage>
</organism>
<dbReference type="Proteomes" id="UP000822476">
    <property type="component" value="Unassembled WGS sequence"/>
</dbReference>
<keyword evidence="4" id="KW-1185">Reference proteome</keyword>
<dbReference type="SUPFAM" id="SSF50729">
    <property type="entry name" value="PH domain-like"/>
    <property type="match status" value="1"/>
</dbReference>
<dbReference type="InterPro" id="IPR018979">
    <property type="entry name" value="FERM_N"/>
</dbReference>
<dbReference type="Gene3D" id="1.20.80.10">
    <property type="match status" value="1"/>
</dbReference>
<sequence>MAAIIRFFSRRFRRKKSEPAHSHLEEVASSSQNKKKKKSDLDCRVTYLDGTEQTFYLPKNALASELFDIAFAYVGLNEEKDYFGLKYFGKYTMWLDPTKGIQKQCKSKPPFQVSLLVKFFASDPHNLRDEYTRYLVVLQLREYIHTGKLPCTDLRLAAELSALLLQAEFGDFDPRQHTPVFVSTFRFLPEEQQTEQFELDVLEQYRKLKNRNLTPSLAESMYLERVRLIPDYGVDMHIVKGKNNEEYKLGLTPTGILVYEGNNKIGLFFWPNILKIEMNRSRLKILVTDEDEATRKVTEHAFCFVLPDNRTCKNLWKSAVEHHAFFRLTDRSQPPPKRRQLFRLRSRFYASLNTEYQMHNLNLFGSSSFRRRKNKSASEPSTPIPTSPNLSGGRPGNITPGVTQKSSSFRRVPSKRFSSRSSFSSRSGFDERRARRHRIPVTTEKTEADYFNDARTVVAVERACRRDPSWTPPNPRSSNVRETTLRNRPPPTPPSYSTVTSFQPAVRVTPQLGRGQFPLQPPKPPRKLNGVVVPTKRTAVPEECFEATV</sequence>
<dbReference type="OrthoDB" id="6235974at2759"/>
<evidence type="ECO:0000259" key="2">
    <source>
        <dbReference type="PROSITE" id="PS50057"/>
    </source>
</evidence>